<dbReference type="AlphaFoldDB" id="A0A3S8RQ37"/>
<dbReference type="Gene3D" id="1.10.30.50">
    <property type="match status" value="1"/>
</dbReference>
<keyword evidence="2" id="KW-1185">Reference proteome</keyword>
<dbReference type="KEGG" id="plen:EIM92_01080"/>
<name>A0A3S8RQ37_9BACL</name>
<proteinExistence type="predicted"/>
<dbReference type="OrthoDB" id="9816185at2"/>
<protein>
    <submittedName>
        <fullName evidence="1">Uncharacterized protein</fullName>
    </submittedName>
</protein>
<dbReference type="Proteomes" id="UP000273145">
    <property type="component" value="Chromosome"/>
</dbReference>
<accession>A0A3S8RQ37</accession>
<dbReference type="EMBL" id="CP034248">
    <property type="protein sequence ID" value="AZK44959.1"/>
    <property type="molecule type" value="Genomic_DNA"/>
</dbReference>
<sequence>MRSLPLPTFTAETVFRESISRVQDPDLKDRLERCIPEINQDTRDYNNKAATAKLHLVQRKTHVNGNVTQKEMEAVYTGRMAKKNGPGRSFYERLRYQTVDGKCPLCGQLPVKTLDHYLAKTDYPSLAVSPTNLIPACSDCNKTKNATFPTRSEEETLHPYFDNIENEQWLYARVMQTAPPSLSYFINPPAGASPLLASRVSYHFELYQLNVLYSSEAGSEFRNIAFQMKKLHRVGGPGAVRQQLLERAESSLHENLNSWKSAMFQALANDIWYQTTGVLL</sequence>
<dbReference type="RefSeq" id="WP_125081094.1">
    <property type="nucleotide sequence ID" value="NZ_CP034248.1"/>
</dbReference>
<evidence type="ECO:0000313" key="1">
    <source>
        <dbReference type="EMBL" id="AZK44959.1"/>
    </source>
</evidence>
<gene>
    <name evidence="1" type="ORF">EIM92_01080</name>
</gene>
<organism evidence="1 2">
    <name type="scientific">Paenibacillus lentus</name>
    <dbReference type="NCBI Taxonomy" id="1338368"/>
    <lineage>
        <taxon>Bacteria</taxon>
        <taxon>Bacillati</taxon>
        <taxon>Bacillota</taxon>
        <taxon>Bacilli</taxon>
        <taxon>Bacillales</taxon>
        <taxon>Paenibacillaceae</taxon>
        <taxon>Paenibacillus</taxon>
    </lineage>
</organism>
<evidence type="ECO:0000313" key="2">
    <source>
        <dbReference type="Proteomes" id="UP000273145"/>
    </source>
</evidence>
<reference evidence="1 2" key="1">
    <citation type="submission" date="2018-11" db="EMBL/GenBank/DDBJ databases">
        <title>Genome sequencing of Paenibacillus lentus DSM25539(T).</title>
        <authorList>
            <person name="Kook J.-K."/>
            <person name="Park S.-N."/>
            <person name="Lim Y.K."/>
        </authorList>
    </citation>
    <scope>NUCLEOTIDE SEQUENCE [LARGE SCALE GENOMIC DNA]</scope>
    <source>
        <strain evidence="1 2">DSM 25539</strain>
    </source>
</reference>